<keyword evidence="13" id="KW-1185">Reference proteome</keyword>
<dbReference type="RefSeq" id="WP_006439644.1">
    <property type="nucleotide sequence ID" value="NZ_DS995356.1"/>
</dbReference>
<dbReference type="PRINTS" id="PR00368">
    <property type="entry name" value="FADPNR"/>
</dbReference>
<accession>B6FXY1</accession>
<dbReference type="InterPro" id="IPR051793">
    <property type="entry name" value="NADH:flavin_oxidoreductase"/>
</dbReference>
<dbReference type="GO" id="GO:0051536">
    <property type="term" value="F:iron-sulfur cluster binding"/>
    <property type="evidence" value="ECO:0007669"/>
    <property type="project" value="UniProtKB-KW"/>
</dbReference>
<evidence type="ECO:0000313" key="12">
    <source>
        <dbReference type="EMBL" id="EEA85626.1"/>
    </source>
</evidence>
<feature type="domain" description="NADH:flavin oxidoreductase/NADH oxidase N-terminal" evidence="10">
    <location>
        <begin position="5"/>
        <end position="333"/>
    </location>
</feature>
<comment type="caution">
    <text evidence="12">The sequence shown here is derived from an EMBL/GenBank/DDBJ whole genome shotgun (WGS) entry which is preliminary data.</text>
</comment>
<comment type="similarity">
    <text evidence="3">In the N-terminal section; belongs to the NADH:flavin oxidoreductase/NADH oxidase family.</text>
</comment>
<keyword evidence="4" id="KW-0285">Flavoprotein</keyword>
<evidence type="ECO:0000256" key="7">
    <source>
        <dbReference type="ARBA" id="ARBA00023002"/>
    </source>
</evidence>
<name>B6FXY1_PEPHT</name>
<dbReference type="eggNOG" id="COG0446">
    <property type="taxonomic scope" value="Bacteria"/>
</dbReference>
<dbReference type="eggNOG" id="COG1902">
    <property type="taxonomic scope" value="Bacteria"/>
</dbReference>
<evidence type="ECO:0000256" key="6">
    <source>
        <dbReference type="ARBA" id="ARBA00022723"/>
    </source>
</evidence>
<proteinExistence type="inferred from homology"/>
<reference evidence="12 13" key="1">
    <citation type="submission" date="2008-09" db="EMBL/GenBank/DDBJ databases">
        <authorList>
            <person name="Fulton L."/>
            <person name="Clifton S."/>
            <person name="Fulton B."/>
            <person name="Xu J."/>
            <person name="Minx P."/>
            <person name="Pepin K.H."/>
            <person name="Johnson M."/>
            <person name="Thiruvilangam P."/>
            <person name="Bhonagiri V."/>
            <person name="Nash W.E."/>
            <person name="Mardis E.R."/>
            <person name="Wilson R.K."/>
        </authorList>
    </citation>
    <scope>NUCLEOTIDE SEQUENCE [LARGE SCALE GENOMIC DNA]</scope>
    <source>
        <strain evidence="12 13">DSM 13275</strain>
    </source>
</reference>
<comment type="cofactor">
    <cofactor evidence="2">
        <name>[4Fe-4S] cluster</name>
        <dbReference type="ChEBI" id="CHEBI:49883"/>
    </cofactor>
</comment>
<dbReference type="Pfam" id="PF13450">
    <property type="entry name" value="NAD_binding_8"/>
    <property type="match status" value="1"/>
</dbReference>
<keyword evidence="8" id="KW-0408">Iron</keyword>
<dbReference type="GO" id="GO:0046872">
    <property type="term" value="F:metal ion binding"/>
    <property type="evidence" value="ECO:0007669"/>
    <property type="project" value="UniProtKB-KW"/>
</dbReference>
<dbReference type="InterPro" id="IPR036188">
    <property type="entry name" value="FAD/NAD-bd_sf"/>
</dbReference>
<dbReference type="Gene3D" id="3.20.20.70">
    <property type="entry name" value="Aldolase class I"/>
    <property type="match status" value="1"/>
</dbReference>
<comment type="cofactor">
    <cofactor evidence="1">
        <name>FMN</name>
        <dbReference type="ChEBI" id="CHEBI:58210"/>
    </cofactor>
</comment>
<dbReference type="HOGENOM" id="CLU_012153_1_1_9"/>
<keyword evidence="5" id="KW-0288">FMN</keyword>
<evidence type="ECO:0000256" key="3">
    <source>
        <dbReference type="ARBA" id="ARBA00011048"/>
    </source>
</evidence>
<dbReference type="InterPro" id="IPR013785">
    <property type="entry name" value="Aldolase_TIM"/>
</dbReference>
<protein>
    <submittedName>
        <fullName evidence="12">Pyridine nucleotide-disulfide oxidoreductase</fullName>
    </submittedName>
</protein>
<dbReference type="GO" id="GO:0010181">
    <property type="term" value="F:FMN binding"/>
    <property type="evidence" value="ECO:0007669"/>
    <property type="project" value="InterPro"/>
</dbReference>
<evidence type="ECO:0000256" key="9">
    <source>
        <dbReference type="ARBA" id="ARBA00023014"/>
    </source>
</evidence>
<organism evidence="12 13">
    <name type="scientific">Peptacetobacter hiranonis (strain DSM 13275 / JCM 10541 / KCTC 15199 / TO-931)</name>
    <name type="common">Clostridium hiranonis</name>
    <dbReference type="NCBI Taxonomy" id="500633"/>
    <lineage>
        <taxon>Bacteria</taxon>
        <taxon>Bacillati</taxon>
        <taxon>Bacillota</taxon>
        <taxon>Clostridia</taxon>
        <taxon>Peptostreptococcales</taxon>
        <taxon>Peptostreptococcaceae</taxon>
        <taxon>Peptacetobacter</taxon>
    </lineage>
</organism>
<keyword evidence="6" id="KW-0479">Metal-binding</keyword>
<dbReference type="Gene3D" id="3.50.50.60">
    <property type="entry name" value="FAD/NAD(P)-binding domain"/>
    <property type="match status" value="1"/>
</dbReference>
<evidence type="ECO:0000256" key="5">
    <source>
        <dbReference type="ARBA" id="ARBA00022643"/>
    </source>
</evidence>
<dbReference type="Proteomes" id="UP000003178">
    <property type="component" value="Unassembled WGS sequence"/>
</dbReference>
<dbReference type="OrthoDB" id="9772736at2"/>
<dbReference type="STRING" id="500633.CLOHIR_00732"/>
<dbReference type="SUPFAM" id="SSF51395">
    <property type="entry name" value="FMN-linked oxidoreductases"/>
    <property type="match status" value="1"/>
</dbReference>
<feature type="domain" description="FAD/NAD(P)-binding" evidence="11">
    <location>
        <begin position="466"/>
        <end position="603"/>
    </location>
</feature>
<dbReference type="EMBL" id="ABWP01000029">
    <property type="protein sequence ID" value="EEA85626.1"/>
    <property type="molecule type" value="Genomic_DNA"/>
</dbReference>
<dbReference type="SUPFAM" id="SSF51905">
    <property type="entry name" value="FAD/NAD(P)-binding domain"/>
    <property type="match status" value="1"/>
</dbReference>
<dbReference type="Gene3D" id="3.40.50.720">
    <property type="entry name" value="NAD(P)-binding Rossmann-like Domain"/>
    <property type="match status" value="1"/>
</dbReference>
<dbReference type="PANTHER" id="PTHR42917:SF2">
    <property type="entry name" value="2,4-DIENOYL-COA REDUCTASE [(2E)-ENOYL-COA-PRODUCING]"/>
    <property type="match status" value="1"/>
</dbReference>
<evidence type="ECO:0000256" key="4">
    <source>
        <dbReference type="ARBA" id="ARBA00022630"/>
    </source>
</evidence>
<keyword evidence="9" id="KW-0411">Iron-sulfur</keyword>
<sequence>MFNNLFNSIDLKGLHLKNRIIFPAMGTKMAEEDGNVSQQIIDYQVARVKGGCGLNMSEVCSVHKASAPKGFLAIHSDSLIESHKKFTEAIHNAGGKCGVQLWQGSLASSLDPSAEILVADDFKYGKYTIPKISVEKIKEVVDSFGEAARRSVEAGYDCIGFHCGHNYLPHSFLTAGMNNRDDEYGGSLENRAKFPLECIRAIRKNIPNDMPLIMRVDAHDDYFKNGLTIDDIIKFCLMAKEAGVDALDISRGNMITPGLKYEVPPIDIPNGFNVENAARIKKETGMVTIAVGRINTPKLADEIIADGKADMVVVGRGQLADPEFCNKAKDGKLDEIVYCVGCNQGCYDGFTDPNVPFITCLRNPLLGHESDDFISKPTEKKKVLVAGAGVGGLEVACLLKEKGHDVVVYESSDHTGGQFLTAGKAPRKNEMLLAAQSYEKKAERLGIEIHLNTPVNAELIRKEMPDEVVAAIGAVPIKIPVDGYDNDNVFSSHDVLNGKSVPFGKCVVIGGGLVGVETAEFIKENLDLDVTIVEMNDEVAKDLGAIRKICVMESLSKSNIKAETSARLTRIGDGFIAVDRDGEEEYILADSVVMAIGAKAKAHDEIKNECEKLSIPCHVIGDTKRARRAINSIREAYEVAGEI</sequence>
<dbReference type="InterPro" id="IPR001155">
    <property type="entry name" value="OxRdtase_FMN_N"/>
</dbReference>
<dbReference type="Pfam" id="PF07992">
    <property type="entry name" value="Pyr_redox_2"/>
    <property type="match status" value="1"/>
</dbReference>
<dbReference type="PANTHER" id="PTHR42917">
    <property type="entry name" value="2,4-DIENOYL-COA REDUCTASE"/>
    <property type="match status" value="1"/>
</dbReference>
<dbReference type="Pfam" id="PF00724">
    <property type="entry name" value="Oxidored_FMN"/>
    <property type="match status" value="1"/>
</dbReference>
<dbReference type="AlphaFoldDB" id="B6FXY1"/>
<reference evidence="12 13" key="2">
    <citation type="submission" date="2008-10" db="EMBL/GenBank/DDBJ databases">
        <title>Draft genome sequence of Clostridium hiranonis (DSM 13275).</title>
        <authorList>
            <person name="Sudarsanam P."/>
            <person name="Ley R."/>
            <person name="Guruge J."/>
            <person name="Turnbaugh P.J."/>
            <person name="Mahowald M."/>
            <person name="Liep D."/>
            <person name="Gordon J."/>
        </authorList>
    </citation>
    <scope>NUCLEOTIDE SEQUENCE [LARGE SCALE GENOMIC DNA]</scope>
    <source>
        <strain evidence="12 13">DSM 13275</strain>
    </source>
</reference>
<evidence type="ECO:0000259" key="10">
    <source>
        <dbReference type="Pfam" id="PF00724"/>
    </source>
</evidence>
<dbReference type="InterPro" id="IPR023753">
    <property type="entry name" value="FAD/NAD-binding_dom"/>
</dbReference>
<dbReference type="PRINTS" id="PR00411">
    <property type="entry name" value="PNDRDTASEI"/>
</dbReference>
<evidence type="ECO:0000256" key="2">
    <source>
        <dbReference type="ARBA" id="ARBA00001966"/>
    </source>
</evidence>
<dbReference type="CDD" id="cd02803">
    <property type="entry name" value="OYE_like_FMN_family"/>
    <property type="match status" value="1"/>
</dbReference>
<evidence type="ECO:0000313" key="13">
    <source>
        <dbReference type="Proteomes" id="UP000003178"/>
    </source>
</evidence>
<dbReference type="GO" id="GO:0016491">
    <property type="term" value="F:oxidoreductase activity"/>
    <property type="evidence" value="ECO:0007669"/>
    <property type="project" value="UniProtKB-KW"/>
</dbReference>
<evidence type="ECO:0000256" key="1">
    <source>
        <dbReference type="ARBA" id="ARBA00001917"/>
    </source>
</evidence>
<gene>
    <name evidence="12" type="ORF">CLOHIR_00732</name>
</gene>
<evidence type="ECO:0000259" key="11">
    <source>
        <dbReference type="Pfam" id="PF07992"/>
    </source>
</evidence>
<evidence type="ECO:0000256" key="8">
    <source>
        <dbReference type="ARBA" id="ARBA00023004"/>
    </source>
</evidence>
<keyword evidence="7" id="KW-0560">Oxidoreductase</keyword>